<accession>F9XCT9</accession>
<keyword evidence="2" id="KW-1185">Reference proteome</keyword>
<sequence>MRSIVRESALLRFAVAAQGRRRRGVEVGDMFEDTGGKESLGEKRQSTTDHVEQYRIAEVMQNTLDSTAMVVVIPRAGVWRPCRTVASAWMMLGGGAEGGGVKGGGLSLNDVEGGVVEGGSVEGGGVASGGVDGSAVIRAAAQTPQRTAMYRWRRCIGSGGVDQNDGVDIINAAKGKTQAAWRVMMHAFSFQFNAEPLG</sequence>
<proteinExistence type="predicted"/>
<organism evidence="1 2">
    <name type="scientific">Zymoseptoria tritici (strain CBS 115943 / IPO323)</name>
    <name type="common">Speckled leaf blotch fungus</name>
    <name type="synonym">Septoria tritici</name>
    <dbReference type="NCBI Taxonomy" id="336722"/>
    <lineage>
        <taxon>Eukaryota</taxon>
        <taxon>Fungi</taxon>
        <taxon>Dikarya</taxon>
        <taxon>Ascomycota</taxon>
        <taxon>Pezizomycotina</taxon>
        <taxon>Dothideomycetes</taxon>
        <taxon>Dothideomycetidae</taxon>
        <taxon>Mycosphaerellales</taxon>
        <taxon>Mycosphaerellaceae</taxon>
        <taxon>Zymoseptoria</taxon>
    </lineage>
</organism>
<dbReference type="AlphaFoldDB" id="F9XCT9"/>
<evidence type="ECO:0000313" key="2">
    <source>
        <dbReference type="Proteomes" id="UP000008062"/>
    </source>
</evidence>
<dbReference type="InParanoid" id="F9XCT9"/>
<dbReference type="GeneID" id="13401377"/>
<dbReference type="KEGG" id="ztr:MYCGRDRAFT_93729"/>
<dbReference type="Proteomes" id="UP000008062">
    <property type="component" value="Chromosome 6"/>
</dbReference>
<dbReference type="HOGENOM" id="CLU_1379114_0_0_1"/>
<protein>
    <submittedName>
        <fullName evidence="1">Uncharacterized protein</fullName>
    </submittedName>
</protein>
<dbReference type="RefSeq" id="XP_003851935.1">
    <property type="nucleotide sequence ID" value="XM_003851887.1"/>
</dbReference>
<evidence type="ECO:0000313" key="1">
    <source>
        <dbReference type="EMBL" id="EGP86911.1"/>
    </source>
</evidence>
<gene>
    <name evidence="1" type="ORF">MYCGRDRAFT_93729</name>
</gene>
<dbReference type="EMBL" id="CM001201">
    <property type="protein sequence ID" value="EGP86911.1"/>
    <property type="molecule type" value="Genomic_DNA"/>
</dbReference>
<name>F9XCT9_ZYMTI</name>
<reference evidence="1 2" key="1">
    <citation type="journal article" date="2011" name="PLoS Genet.">
        <title>Finished genome of the fungal wheat pathogen Mycosphaerella graminicola reveals dispensome structure, chromosome plasticity, and stealth pathogenesis.</title>
        <authorList>
            <person name="Goodwin S.B."/>
            <person name="Ben M'barek S."/>
            <person name="Dhillon B."/>
            <person name="Wittenberg A.H.J."/>
            <person name="Crane C.F."/>
            <person name="Hane J.K."/>
            <person name="Foster A.J."/>
            <person name="Van der Lee T.A.J."/>
            <person name="Grimwood J."/>
            <person name="Aerts A."/>
            <person name="Antoniw J."/>
            <person name="Bailey A."/>
            <person name="Bluhm B."/>
            <person name="Bowler J."/>
            <person name="Bristow J."/>
            <person name="van der Burgt A."/>
            <person name="Canto-Canche B."/>
            <person name="Churchill A.C.L."/>
            <person name="Conde-Ferraez L."/>
            <person name="Cools H.J."/>
            <person name="Coutinho P.M."/>
            <person name="Csukai M."/>
            <person name="Dehal P."/>
            <person name="De Wit P."/>
            <person name="Donzelli B."/>
            <person name="van de Geest H.C."/>
            <person name="van Ham R.C.H.J."/>
            <person name="Hammond-Kosack K.E."/>
            <person name="Henrissat B."/>
            <person name="Kilian A."/>
            <person name="Kobayashi A.K."/>
            <person name="Koopmann E."/>
            <person name="Kourmpetis Y."/>
            <person name="Kuzniar A."/>
            <person name="Lindquist E."/>
            <person name="Lombard V."/>
            <person name="Maliepaard C."/>
            <person name="Martins N."/>
            <person name="Mehrabi R."/>
            <person name="Nap J.P.H."/>
            <person name="Ponomarenko A."/>
            <person name="Rudd J.J."/>
            <person name="Salamov A."/>
            <person name="Schmutz J."/>
            <person name="Schouten H.J."/>
            <person name="Shapiro H."/>
            <person name="Stergiopoulos I."/>
            <person name="Torriani S.F.F."/>
            <person name="Tu H."/>
            <person name="de Vries R.P."/>
            <person name="Waalwijk C."/>
            <person name="Ware S.B."/>
            <person name="Wiebenga A."/>
            <person name="Zwiers L.-H."/>
            <person name="Oliver R.P."/>
            <person name="Grigoriev I.V."/>
            <person name="Kema G.H.J."/>
        </authorList>
    </citation>
    <scope>NUCLEOTIDE SEQUENCE [LARGE SCALE GENOMIC DNA]</scope>
    <source>
        <strain evidence="2">CBS 115943 / IPO323</strain>
    </source>
</reference>